<organism evidence="2 3">
    <name type="scientific">Apiospora marii</name>
    <dbReference type="NCBI Taxonomy" id="335849"/>
    <lineage>
        <taxon>Eukaryota</taxon>
        <taxon>Fungi</taxon>
        <taxon>Dikarya</taxon>
        <taxon>Ascomycota</taxon>
        <taxon>Pezizomycotina</taxon>
        <taxon>Sordariomycetes</taxon>
        <taxon>Xylariomycetidae</taxon>
        <taxon>Amphisphaeriales</taxon>
        <taxon>Apiosporaceae</taxon>
        <taxon>Apiospora</taxon>
    </lineage>
</organism>
<sequence length="175" mass="19778">MDTINPADVAMPDSSPASPKGQPVDLAPGDWDSLPPDLKWPPYQERDFQSPTSFSLDAPVPDAQMAATTLRNMGLSTNPSMPWDYPPPPSHSASTMFDPVQFMFHSQLLDLQAKYQQAKADIEEFMVWSKKMEKHTQEMNNTLVDLFRIIREPEFVRGILEKPAEAENDKTREEA</sequence>
<comment type="caution">
    <text evidence="2">The sequence shown here is derived from an EMBL/GenBank/DDBJ whole genome shotgun (WGS) entry which is preliminary data.</text>
</comment>
<name>A0ABR1S9R2_9PEZI</name>
<accession>A0ABR1S9R2</accession>
<evidence type="ECO:0000256" key="1">
    <source>
        <dbReference type="SAM" id="MobiDB-lite"/>
    </source>
</evidence>
<gene>
    <name evidence="2" type="ORF">PG991_005166</name>
</gene>
<dbReference type="EMBL" id="JAQQWI010000007">
    <property type="protein sequence ID" value="KAK8028110.1"/>
    <property type="molecule type" value="Genomic_DNA"/>
</dbReference>
<proteinExistence type="predicted"/>
<dbReference type="Proteomes" id="UP001396898">
    <property type="component" value="Unassembled WGS sequence"/>
</dbReference>
<feature type="region of interest" description="Disordered" evidence="1">
    <location>
        <begin position="1"/>
        <end position="57"/>
    </location>
</feature>
<reference evidence="2 3" key="1">
    <citation type="submission" date="2023-01" db="EMBL/GenBank/DDBJ databases">
        <title>Analysis of 21 Apiospora genomes using comparative genomics revels a genus with tremendous synthesis potential of carbohydrate active enzymes and secondary metabolites.</title>
        <authorList>
            <person name="Sorensen T."/>
        </authorList>
    </citation>
    <scope>NUCLEOTIDE SEQUENCE [LARGE SCALE GENOMIC DNA]</scope>
    <source>
        <strain evidence="2 3">CBS 20057</strain>
    </source>
</reference>
<protein>
    <submittedName>
        <fullName evidence="2">Uncharacterized protein</fullName>
    </submittedName>
</protein>
<keyword evidence="3" id="KW-1185">Reference proteome</keyword>
<evidence type="ECO:0000313" key="2">
    <source>
        <dbReference type="EMBL" id="KAK8028110.1"/>
    </source>
</evidence>
<evidence type="ECO:0000313" key="3">
    <source>
        <dbReference type="Proteomes" id="UP001396898"/>
    </source>
</evidence>